<evidence type="ECO:0000256" key="3">
    <source>
        <dbReference type="ARBA" id="ARBA00012663"/>
    </source>
</evidence>
<dbReference type="InterPro" id="IPR017853">
    <property type="entry name" value="GH"/>
</dbReference>
<dbReference type="Pfam" id="PF00728">
    <property type="entry name" value="Glyco_hydro_20"/>
    <property type="match status" value="1"/>
</dbReference>
<proteinExistence type="inferred from homology"/>
<evidence type="ECO:0000256" key="2">
    <source>
        <dbReference type="ARBA" id="ARBA00006285"/>
    </source>
</evidence>
<feature type="domain" description="Glycoside hydrolase family 20 catalytic" evidence="9">
    <location>
        <begin position="267"/>
        <end position="610"/>
    </location>
</feature>
<dbReference type="InterPro" id="IPR015882">
    <property type="entry name" value="HEX_bac_N"/>
</dbReference>
<dbReference type="PANTHER" id="PTHR22600:SF57">
    <property type="entry name" value="BETA-N-ACETYLHEXOSAMINIDASE"/>
    <property type="match status" value="1"/>
</dbReference>
<evidence type="ECO:0000313" key="12">
    <source>
        <dbReference type="Proteomes" id="UP000586722"/>
    </source>
</evidence>
<accession>A0A7X5F309</accession>
<gene>
    <name evidence="11" type="ORF">GWI72_04750</name>
</gene>
<feature type="active site" description="Proton donor" evidence="8">
    <location>
        <position position="440"/>
    </location>
</feature>
<dbReference type="AlphaFoldDB" id="A0A7X5F309"/>
<evidence type="ECO:0000313" key="11">
    <source>
        <dbReference type="EMBL" id="NBN77574.1"/>
    </source>
</evidence>
<evidence type="ECO:0000256" key="7">
    <source>
        <dbReference type="ARBA" id="ARBA00033000"/>
    </source>
</evidence>
<evidence type="ECO:0000256" key="8">
    <source>
        <dbReference type="PIRSR" id="PIRSR625705-1"/>
    </source>
</evidence>
<dbReference type="Proteomes" id="UP000586722">
    <property type="component" value="Unassembled WGS sequence"/>
</dbReference>
<dbReference type="SUPFAM" id="SSF51445">
    <property type="entry name" value="(Trans)glycosidases"/>
    <property type="match status" value="1"/>
</dbReference>
<dbReference type="GO" id="GO:0030203">
    <property type="term" value="P:glycosaminoglycan metabolic process"/>
    <property type="evidence" value="ECO:0007669"/>
    <property type="project" value="TreeGrafter"/>
</dbReference>
<dbReference type="Gene3D" id="3.30.379.10">
    <property type="entry name" value="Chitobiase/beta-hexosaminidase domain 2-like"/>
    <property type="match status" value="1"/>
</dbReference>
<dbReference type="GO" id="GO:0005975">
    <property type="term" value="P:carbohydrate metabolic process"/>
    <property type="evidence" value="ECO:0007669"/>
    <property type="project" value="InterPro"/>
</dbReference>
<organism evidence="11 12">
    <name type="scientific">Pannonibacter tanglangensis</name>
    <dbReference type="NCBI Taxonomy" id="2750084"/>
    <lineage>
        <taxon>Bacteria</taxon>
        <taxon>Pseudomonadati</taxon>
        <taxon>Pseudomonadota</taxon>
        <taxon>Alphaproteobacteria</taxon>
        <taxon>Hyphomicrobiales</taxon>
        <taxon>Stappiaceae</taxon>
        <taxon>Pannonibacter</taxon>
    </lineage>
</organism>
<keyword evidence="12" id="KW-1185">Reference proteome</keyword>
<dbReference type="InterPro" id="IPR029018">
    <property type="entry name" value="Hex-like_dom2"/>
</dbReference>
<evidence type="ECO:0000259" key="10">
    <source>
        <dbReference type="Pfam" id="PF02838"/>
    </source>
</evidence>
<dbReference type="PRINTS" id="PR00738">
    <property type="entry name" value="GLHYDRLASE20"/>
</dbReference>
<comment type="catalytic activity">
    <reaction evidence="1">
        <text>Hydrolysis of terminal non-reducing N-acetyl-D-hexosamine residues in N-acetyl-beta-D-hexosaminides.</text>
        <dbReference type="EC" id="3.2.1.52"/>
    </reaction>
</comment>
<evidence type="ECO:0000259" key="9">
    <source>
        <dbReference type="Pfam" id="PF00728"/>
    </source>
</evidence>
<sequence>MTKYHLDVIWTDTANDGRELAVTLTNLSDSPLSGFTLGYTSITRTVRPSVCQNGSMVRRQANYHEYAPPAGLTLAPGDSWRFVETSLSRKALHSNDGPKSAFVILADGSAEAVSVADMQIAGFEAARAERSNFTLGVLPQPASVAVASWMARAPVHLKLEGGSVTEKRVVGGVNALARRLFTLRANPFVFVAPEGAVALRLAASATLAAEAYQIDFNGSDIVLTYGTELGLRHGLVTLAQAMMAAREDSGQFAFPFAGRIEDAPRHGWRGSHLDVSRQVYPLADVLRFVDLLAWHKLNRFHWHLTDDEGWRLEIKRLPQLTATGAHTGLDRPILPQLGHGPFGHGIFYTQEEARAVVAHGRAVGVEVMPEVDLPGHCAAAIASLPELVDPDEPESYWSIQGYGNNALNPALDATWTFTRTVLEELLAVFPFEVIHVGGDEVAPEAWLQSPKAQELMARERINGTDGLQAHYLKRVHAFLSAQGRITGGWEEVAHGGGVSPERSLLFAWTLREKTAELAALGYDVVSSPGQTYYLDMVQAGDWNEPGASWAGITPVETSYGYEAQGDDPHLALRLKGIQACIWSEHITSRERFNHQVFPRLSAIAEAAWTPEAMKDFARFSTVAPLMPKA</sequence>
<dbReference type="CDD" id="cd06563">
    <property type="entry name" value="GH20_chitobiase-like"/>
    <property type="match status" value="1"/>
</dbReference>
<evidence type="ECO:0000256" key="5">
    <source>
        <dbReference type="ARBA" id="ARBA00023295"/>
    </source>
</evidence>
<dbReference type="SUPFAM" id="SSF55545">
    <property type="entry name" value="beta-N-acetylhexosaminidase-like domain"/>
    <property type="match status" value="1"/>
</dbReference>
<dbReference type="Gene3D" id="3.20.20.80">
    <property type="entry name" value="Glycosidases"/>
    <property type="match status" value="1"/>
</dbReference>
<dbReference type="PANTHER" id="PTHR22600">
    <property type="entry name" value="BETA-HEXOSAMINIDASE"/>
    <property type="match status" value="1"/>
</dbReference>
<evidence type="ECO:0000256" key="6">
    <source>
        <dbReference type="ARBA" id="ARBA00030512"/>
    </source>
</evidence>
<protein>
    <recommendedName>
        <fullName evidence="3">beta-N-acetylhexosaminidase</fullName>
        <ecNumber evidence="3">3.2.1.52</ecNumber>
    </recommendedName>
    <alternativeName>
        <fullName evidence="6">Beta-N-acetylhexosaminidase</fullName>
    </alternativeName>
    <alternativeName>
        <fullName evidence="7">N-acetyl-beta-glucosaminidase</fullName>
    </alternativeName>
</protein>
<dbReference type="GO" id="GO:0016020">
    <property type="term" value="C:membrane"/>
    <property type="evidence" value="ECO:0007669"/>
    <property type="project" value="TreeGrafter"/>
</dbReference>
<dbReference type="RefSeq" id="WP_161707985.1">
    <property type="nucleotide sequence ID" value="NZ_JAABLQ010000001.1"/>
</dbReference>
<comment type="similarity">
    <text evidence="2">Belongs to the glycosyl hydrolase 20 family.</text>
</comment>
<dbReference type="EMBL" id="JAABLQ010000001">
    <property type="protein sequence ID" value="NBN77574.1"/>
    <property type="molecule type" value="Genomic_DNA"/>
</dbReference>
<comment type="caution">
    <text evidence="11">The sequence shown here is derived from an EMBL/GenBank/DDBJ whole genome shotgun (WGS) entry which is preliminary data.</text>
</comment>
<dbReference type="EC" id="3.2.1.52" evidence="3"/>
<dbReference type="GO" id="GO:0004563">
    <property type="term" value="F:beta-N-acetylhexosaminidase activity"/>
    <property type="evidence" value="ECO:0007669"/>
    <property type="project" value="UniProtKB-EC"/>
</dbReference>
<feature type="domain" description="Beta-hexosaminidase bacterial type N-terminal" evidence="10">
    <location>
        <begin position="136"/>
        <end position="263"/>
    </location>
</feature>
<keyword evidence="5" id="KW-0326">Glycosidase</keyword>
<name>A0A7X5F309_9HYPH</name>
<evidence type="ECO:0000256" key="1">
    <source>
        <dbReference type="ARBA" id="ARBA00001231"/>
    </source>
</evidence>
<evidence type="ECO:0000256" key="4">
    <source>
        <dbReference type="ARBA" id="ARBA00022801"/>
    </source>
</evidence>
<reference evidence="12" key="1">
    <citation type="submission" date="2020-01" db="EMBL/GenBank/DDBJ databases">
        <authorList>
            <person name="Fang Y."/>
            <person name="Sun R."/>
            <person name="Nie L."/>
            <person name="He J."/>
            <person name="Hao L."/>
            <person name="Wang L."/>
            <person name="Su S."/>
            <person name="Lv E."/>
            <person name="Zhang Z."/>
            <person name="Xie R."/>
            <person name="Liu H."/>
        </authorList>
    </citation>
    <scope>NUCLEOTIDE SEQUENCE [LARGE SCALE GENOMIC DNA]</scope>
    <source>
        <strain evidence="12">XCT-53</strain>
    </source>
</reference>
<dbReference type="InterPro" id="IPR015883">
    <property type="entry name" value="Glyco_hydro_20_cat"/>
</dbReference>
<dbReference type="InterPro" id="IPR025705">
    <property type="entry name" value="Beta_hexosaminidase_sua/sub"/>
</dbReference>
<dbReference type="Pfam" id="PF02838">
    <property type="entry name" value="Glyco_hydro_20b"/>
    <property type="match status" value="1"/>
</dbReference>
<keyword evidence="4" id="KW-0378">Hydrolase</keyword>